<keyword evidence="3" id="KW-1185">Reference proteome</keyword>
<comment type="caution">
    <text evidence="2">The sequence shown here is derived from an EMBL/GenBank/DDBJ whole genome shotgun (WGS) entry which is preliminary data.</text>
</comment>
<proteinExistence type="predicted"/>
<reference evidence="3" key="1">
    <citation type="journal article" date="2019" name="Int. J. Syst. Evol. Microbiol.">
        <title>The Global Catalogue of Microorganisms (GCM) 10K type strain sequencing project: providing services to taxonomists for standard genome sequencing and annotation.</title>
        <authorList>
            <consortium name="The Broad Institute Genomics Platform"/>
            <consortium name="The Broad Institute Genome Sequencing Center for Infectious Disease"/>
            <person name="Wu L."/>
            <person name="Ma J."/>
        </authorList>
    </citation>
    <scope>NUCLEOTIDE SEQUENCE [LARGE SCALE GENOMIC DNA]</scope>
    <source>
        <strain evidence="3">JCM 9458</strain>
    </source>
</reference>
<organism evidence="2 3">
    <name type="scientific">Cryptosporangium minutisporangium</name>
    <dbReference type="NCBI Taxonomy" id="113569"/>
    <lineage>
        <taxon>Bacteria</taxon>
        <taxon>Bacillati</taxon>
        <taxon>Actinomycetota</taxon>
        <taxon>Actinomycetes</taxon>
        <taxon>Cryptosporangiales</taxon>
        <taxon>Cryptosporangiaceae</taxon>
        <taxon>Cryptosporangium</taxon>
    </lineage>
</organism>
<evidence type="ECO:0000259" key="1">
    <source>
        <dbReference type="Pfam" id="PF04149"/>
    </source>
</evidence>
<gene>
    <name evidence="2" type="ORF">GCM10020369_51560</name>
</gene>
<sequence>MQSRAESSTFHAASLCAQPRADSVRTGCGAGDTIYLPSPELSRFDYRAQSRTCVILLHQAVHVQERLHVQMAYFDGRHRPTERGVVPPIVHRRPRTFRRRSEKRRNMHHPYNGIPAGQLGQVAWLKSSHSNPNGNCVEIAWLPDGQFAVRNSRHPEGPALIYTRDEIAALIAGARSGDFDHFVG</sequence>
<accession>A0ABP6T557</accession>
<feature type="domain" description="DUF397" evidence="1">
    <location>
        <begin position="123"/>
        <end position="175"/>
    </location>
</feature>
<evidence type="ECO:0000313" key="3">
    <source>
        <dbReference type="Proteomes" id="UP001501676"/>
    </source>
</evidence>
<dbReference type="EMBL" id="BAAAYN010000035">
    <property type="protein sequence ID" value="GAA3391905.1"/>
    <property type="molecule type" value="Genomic_DNA"/>
</dbReference>
<dbReference type="Pfam" id="PF04149">
    <property type="entry name" value="DUF397"/>
    <property type="match status" value="1"/>
</dbReference>
<dbReference type="InterPro" id="IPR007278">
    <property type="entry name" value="DUF397"/>
</dbReference>
<dbReference type="Proteomes" id="UP001501676">
    <property type="component" value="Unassembled WGS sequence"/>
</dbReference>
<protein>
    <recommendedName>
        <fullName evidence="1">DUF397 domain-containing protein</fullName>
    </recommendedName>
</protein>
<name>A0ABP6T557_9ACTN</name>
<evidence type="ECO:0000313" key="2">
    <source>
        <dbReference type="EMBL" id="GAA3391905.1"/>
    </source>
</evidence>